<dbReference type="InterPro" id="IPR011964">
    <property type="entry name" value="YVTN_b-propeller_repeat"/>
</dbReference>
<dbReference type="NCBIfam" id="TIGR02276">
    <property type="entry name" value="beta_rpt_yvtn"/>
    <property type="match status" value="1"/>
</dbReference>
<dbReference type="Proteomes" id="UP000272117">
    <property type="component" value="Unassembled WGS sequence"/>
</dbReference>
<name>A0A3M9MKT2_9BACT</name>
<dbReference type="EMBL" id="RJJD01000008">
    <property type="protein sequence ID" value="RNI26144.1"/>
    <property type="molecule type" value="Genomic_DNA"/>
</dbReference>
<dbReference type="Gene3D" id="2.130.10.10">
    <property type="entry name" value="YVTN repeat-like/Quinoprotein amine dehydrogenase"/>
    <property type="match status" value="1"/>
</dbReference>
<accession>A0A3M9MKT2</accession>
<protein>
    <recommendedName>
        <fullName evidence="3">YncE family protein</fullName>
    </recommendedName>
</protein>
<sequence length="341" mass="37082">MGLLSTFLLFTTSCKEEEKVVLPMYEAGVLVSNESTAGEPNGSVSYYDRATGTVEPDLFNKVNGRSLEGNTLQMASAFDKTYLLTGNKKIEVLTSRTFTAAGVIQGLQVPQWFVAMNSTTGFVTDWVTAQADSGRVLEVNLRTLEITDTLKTDKRPGVMAMGGTRLYVANNTNRIHVINPATLAIDTTITVGDNPNSMVVDGAGFLWVLCGGRPDATTPANRTKGKLIRITTNNLRAQQRVFEFPGTTFQPKNLALSTSRNRLYFLNGGVYVMETAAIALPTAPIIRRPFQSLGQDPTDGLLYVSRTAPDGKTGWVIRYKTNGAVVDSFQVQGVPNGFSFR</sequence>
<dbReference type="InterPro" id="IPR031815">
    <property type="entry name" value="DUF5074"/>
</dbReference>
<reference evidence="1 2" key="1">
    <citation type="submission" date="2018-11" db="EMBL/GenBank/DDBJ databases">
        <title>Rufibacter latericius sp. nov., isolated from water in Baiyang Lake.</title>
        <authorList>
            <person name="Yang Y."/>
        </authorList>
    </citation>
    <scope>NUCLEOTIDE SEQUENCE [LARGE SCALE GENOMIC DNA]</scope>
    <source>
        <strain evidence="1 2">R-22-1c-1</strain>
    </source>
</reference>
<dbReference type="InterPro" id="IPR015943">
    <property type="entry name" value="WD40/YVTN_repeat-like_dom_sf"/>
</dbReference>
<organism evidence="1 2">
    <name type="scientific">Rufibacter latericius</name>
    <dbReference type="NCBI Taxonomy" id="2487040"/>
    <lineage>
        <taxon>Bacteria</taxon>
        <taxon>Pseudomonadati</taxon>
        <taxon>Bacteroidota</taxon>
        <taxon>Cytophagia</taxon>
        <taxon>Cytophagales</taxon>
        <taxon>Hymenobacteraceae</taxon>
        <taxon>Rufibacter</taxon>
    </lineage>
</organism>
<keyword evidence="2" id="KW-1185">Reference proteome</keyword>
<proteinExistence type="predicted"/>
<dbReference type="PANTHER" id="PTHR47197">
    <property type="entry name" value="PROTEIN NIRF"/>
    <property type="match status" value="1"/>
</dbReference>
<evidence type="ECO:0000313" key="2">
    <source>
        <dbReference type="Proteomes" id="UP000272117"/>
    </source>
</evidence>
<evidence type="ECO:0008006" key="3">
    <source>
        <dbReference type="Google" id="ProtNLM"/>
    </source>
</evidence>
<dbReference type="AlphaFoldDB" id="A0A3M9MKT2"/>
<dbReference type="InterPro" id="IPR051200">
    <property type="entry name" value="Host-pathogen_enzymatic-act"/>
</dbReference>
<dbReference type="Pfam" id="PF16819">
    <property type="entry name" value="DUF5074"/>
    <property type="match status" value="1"/>
</dbReference>
<dbReference type="PANTHER" id="PTHR47197:SF3">
    <property type="entry name" value="DIHYDRO-HEME D1 DEHYDROGENASE"/>
    <property type="match status" value="1"/>
</dbReference>
<gene>
    <name evidence="1" type="ORF">EFB08_15110</name>
</gene>
<comment type="caution">
    <text evidence="1">The sequence shown here is derived from an EMBL/GenBank/DDBJ whole genome shotgun (WGS) entry which is preliminary data.</text>
</comment>
<dbReference type="SUPFAM" id="SSF63829">
    <property type="entry name" value="Calcium-dependent phosphotriesterase"/>
    <property type="match status" value="1"/>
</dbReference>
<evidence type="ECO:0000313" key="1">
    <source>
        <dbReference type="EMBL" id="RNI26144.1"/>
    </source>
</evidence>